<evidence type="ECO:0000313" key="4">
    <source>
        <dbReference type="Proteomes" id="UP000515847"/>
    </source>
</evidence>
<evidence type="ECO:0000313" key="3">
    <source>
        <dbReference type="EMBL" id="QNB46740.1"/>
    </source>
</evidence>
<dbReference type="InterPro" id="IPR014730">
    <property type="entry name" value="ETF_a/b_N"/>
</dbReference>
<proteinExistence type="predicted"/>
<dbReference type="SMART" id="SM00893">
    <property type="entry name" value="ETF"/>
    <property type="match status" value="1"/>
</dbReference>
<evidence type="ECO:0000256" key="1">
    <source>
        <dbReference type="ARBA" id="ARBA00042002"/>
    </source>
</evidence>
<dbReference type="OrthoDB" id="9804960at2"/>
<dbReference type="KEGG" id="tfr:BR63_10735"/>
<keyword evidence="4" id="KW-1185">Reference proteome</keyword>
<evidence type="ECO:0000259" key="2">
    <source>
        <dbReference type="SMART" id="SM00893"/>
    </source>
</evidence>
<sequence>MPKIIACYKWVVDEADIKIEGRTRELVFDKTTYKINEYDRNAIEVGVQLVEEQGAEVTAITVGNSQVKNSLKDVLSRGPAQAVYVADDRLGNVDAGLISKCLSGLVKQIGEYDMIICGEGSSDWYNQQVGPRVAVLLGIPSITCVNKITLQGDKVIAERKLENGIEVVEAQLPVVITVLPDINKPRIPSLKQILGAAKKPTRSLTVEEVGIDMATEKEPFVIKSVLGTDMSRRQNKIEGDNPQVLAQKALEILRKEGLLG</sequence>
<dbReference type="Pfam" id="PF01012">
    <property type="entry name" value="ETF"/>
    <property type="match status" value="1"/>
</dbReference>
<dbReference type="GO" id="GO:0009055">
    <property type="term" value="F:electron transfer activity"/>
    <property type="evidence" value="ECO:0007669"/>
    <property type="project" value="InterPro"/>
</dbReference>
<dbReference type="AlphaFoldDB" id="A0A7G6E3T6"/>
<dbReference type="InterPro" id="IPR033948">
    <property type="entry name" value="ETF_beta_N"/>
</dbReference>
<name>A0A7G6E3T6_THEFR</name>
<dbReference type="CDD" id="cd01714">
    <property type="entry name" value="ETF_beta"/>
    <property type="match status" value="1"/>
</dbReference>
<gene>
    <name evidence="3" type="ORF">BR63_10735</name>
</gene>
<dbReference type="EMBL" id="CP045798">
    <property type="protein sequence ID" value="QNB46740.1"/>
    <property type="molecule type" value="Genomic_DNA"/>
</dbReference>
<feature type="domain" description="Electron transfer flavoprotein alpha/beta-subunit N-terminal" evidence="2">
    <location>
        <begin position="25"/>
        <end position="213"/>
    </location>
</feature>
<dbReference type="PANTHER" id="PTHR21294:SF17">
    <property type="entry name" value="PROTEIN FIXA"/>
    <property type="match status" value="1"/>
</dbReference>
<dbReference type="InterPro" id="IPR012255">
    <property type="entry name" value="ETF_b"/>
</dbReference>
<dbReference type="RefSeq" id="WP_034420110.1">
    <property type="nucleotide sequence ID" value="NZ_CP045798.1"/>
</dbReference>
<dbReference type="PANTHER" id="PTHR21294">
    <property type="entry name" value="ELECTRON TRANSFER FLAVOPROTEIN BETA-SUBUNIT"/>
    <property type="match status" value="1"/>
</dbReference>
<dbReference type="Gene3D" id="3.40.50.620">
    <property type="entry name" value="HUPs"/>
    <property type="match status" value="1"/>
</dbReference>
<dbReference type="PIRSF" id="PIRSF000090">
    <property type="entry name" value="Beta-ETF"/>
    <property type="match status" value="1"/>
</dbReference>
<reference evidence="3 4" key="1">
    <citation type="journal article" date="2019" name="Front. Microbiol.">
        <title>Thermoanaerosceptrum fracticalcis gen. nov. sp. nov., a Novel Fumarate-Fermenting Microorganism From a Deep Fractured Carbonate Aquifer of the US Great Basin.</title>
        <authorList>
            <person name="Hamilton-Brehm S.D."/>
            <person name="Stewart L.E."/>
            <person name="Zavarin M."/>
            <person name="Caldwell M."/>
            <person name="Lawson P.A."/>
            <person name="Onstott T.C."/>
            <person name="Grzymski J."/>
            <person name="Neveux I."/>
            <person name="Lollar B.S."/>
            <person name="Russell C.E."/>
            <person name="Moser D.P."/>
        </authorList>
    </citation>
    <scope>NUCLEOTIDE SEQUENCE [LARGE SCALE GENOMIC DNA]</scope>
    <source>
        <strain evidence="3 4">DRI-13</strain>
    </source>
</reference>
<dbReference type="InterPro" id="IPR014729">
    <property type="entry name" value="Rossmann-like_a/b/a_fold"/>
</dbReference>
<protein>
    <recommendedName>
        <fullName evidence="1">Electron transfer flavoprotein small subunit</fullName>
    </recommendedName>
</protein>
<dbReference type="SUPFAM" id="SSF52402">
    <property type="entry name" value="Adenine nucleotide alpha hydrolases-like"/>
    <property type="match status" value="1"/>
</dbReference>
<accession>A0A7G6E3T6</accession>
<dbReference type="Proteomes" id="UP000515847">
    <property type="component" value="Chromosome"/>
</dbReference>
<organism evidence="3 4">
    <name type="scientific">Thermanaerosceptrum fracticalcis</name>
    <dbReference type="NCBI Taxonomy" id="1712410"/>
    <lineage>
        <taxon>Bacteria</taxon>
        <taxon>Bacillati</taxon>
        <taxon>Bacillota</taxon>
        <taxon>Clostridia</taxon>
        <taxon>Eubacteriales</taxon>
        <taxon>Peptococcaceae</taxon>
        <taxon>Thermanaerosceptrum</taxon>
    </lineage>
</organism>